<evidence type="ECO:0000256" key="1">
    <source>
        <dbReference type="SAM" id="Phobius"/>
    </source>
</evidence>
<name>A0A2T6ZTS1_TUBBO</name>
<proteinExistence type="predicted"/>
<reference evidence="2 3" key="1">
    <citation type="submission" date="2017-04" db="EMBL/GenBank/DDBJ databases">
        <title>Draft genome sequence of Tuber borchii Vittad., a whitish edible truffle.</title>
        <authorList>
            <consortium name="DOE Joint Genome Institute"/>
            <person name="Murat C."/>
            <person name="Kuo A."/>
            <person name="Barry K.W."/>
            <person name="Clum A."/>
            <person name="Dockter R.B."/>
            <person name="Fauchery L."/>
            <person name="Iotti M."/>
            <person name="Kohler A."/>
            <person name="Labutti K."/>
            <person name="Lindquist E.A."/>
            <person name="Lipzen A."/>
            <person name="Ohm R.A."/>
            <person name="Wang M."/>
            <person name="Grigoriev I.V."/>
            <person name="Zambonelli A."/>
            <person name="Martin F.M."/>
        </authorList>
    </citation>
    <scope>NUCLEOTIDE SEQUENCE [LARGE SCALE GENOMIC DNA]</scope>
    <source>
        <strain evidence="2 3">Tbo3840</strain>
    </source>
</reference>
<evidence type="ECO:0000313" key="3">
    <source>
        <dbReference type="Proteomes" id="UP000244722"/>
    </source>
</evidence>
<keyword evidence="1" id="KW-0812">Transmembrane</keyword>
<evidence type="ECO:0000313" key="2">
    <source>
        <dbReference type="EMBL" id="PUU78880.1"/>
    </source>
</evidence>
<feature type="transmembrane region" description="Helical" evidence="1">
    <location>
        <begin position="52"/>
        <end position="72"/>
    </location>
</feature>
<accession>A0A2T6ZTS1</accession>
<gene>
    <name evidence="2" type="ORF">B9Z19DRAFT_1101171</name>
</gene>
<keyword evidence="1" id="KW-0472">Membrane</keyword>
<dbReference type="Proteomes" id="UP000244722">
    <property type="component" value="Unassembled WGS sequence"/>
</dbReference>
<keyword evidence="1" id="KW-1133">Transmembrane helix</keyword>
<keyword evidence="3" id="KW-1185">Reference proteome</keyword>
<dbReference type="EMBL" id="NESQ01000105">
    <property type="protein sequence ID" value="PUU78880.1"/>
    <property type="molecule type" value="Genomic_DNA"/>
</dbReference>
<comment type="caution">
    <text evidence="2">The sequence shown here is derived from an EMBL/GenBank/DDBJ whole genome shotgun (WGS) entry which is preliminary data.</text>
</comment>
<dbReference type="AlphaFoldDB" id="A0A2T6ZTS1"/>
<sequence>METLATRARSAAPRNASICSRISFGMPLMDNLVLWHSLSSGWMRLASESRGVICPAFMGALVVLLGFPFGGFRGVVAVCGKGGNERFVKRKDNNPLLL</sequence>
<organism evidence="2 3">
    <name type="scientific">Tuber borchii</name>
    <name type="common">White truffle</name>
    <dbReference type="NCBI Taxonomy" id="42251"/>
    <lineage>
        <taxon>Eukaryota</taxon>
        <taxon>Fungi</taxon>
        <taxon>Dikarya</taxon>
        <taxon>Ascomycota</taxon>
        <taxon>Pezizomycotina</taxon>
        <taxon>Pezizomycetes</taxon>
        <taxon>Pezizales</taxon>
        <taxon>Tuberaceae</taxon>
        <taxon>Tuber</taxon>
    </lineage>
</organism>
<dbReference type="OrthoDB" id="10438180at2759"/>
<protein>
    <submittedName>
        <fullName evidence="2">Uncharacterized protein</fullName>
    </submittedName>
</protein>